<keyword evidence="6 10" id="KW-0812">Transmembrane</keyword>
<evidence type="ECO:0000256" key="1">
    <source>
        <dbReference type="ARBA" id="ARBA00000900"/>
    </source>
</evidence>
<dbReference type="EMBL" id="KZ305018">
    <property type="protein sequence ID" value="PIA65384.1"/>
    <property type="molecule type" value="Genomic_DNA"/>
</dbReference>
<dbReference type="AlphaFoldDB" id="A0A2G5FBJ8"/>
<name>A0A2G5FBJ8_AQUCA</name>
<feature type="transmembrane region" description="Helical" evidence="10">
    <location>
        <begin position="744"/>
        <end position="765"/>
    </location>
</feature>
<keyword evidence="11" id="KW-0732">Signal</keyword>
<evidence type="ECO:0000313" key="15">
    <source>
        <dbReference type="Proteomes" id="UP000230069"/>
    </source>
</evidence>
<dbReference type="GO" id="GO:0012505">
    <property type="term" value="C:endomembrane system"/>
    <property type="evidence" value="ECO:0007669"/>
    <property type="project" value="UniProtKB-SubCell"/>
</dbReference>
<comment type="subcellular location">
    <subcellularLocation>
        <location evidence="2">Endomembrane system</location>
        <topology evidence="2">Multi-pass membrane protein</topology>
    </subcellularLocation>
</comment>
<dbReference type="Pfam" id="PF25333">
    <property type="entry name" value="DUF2921_N"/>
    <property type="match status" value="3"/>
</dbReference>
<evidence type="ECO:0000256" key="3">
    <source>
        <dbReference type="ARBA" id="ARBA00004906"/>
    </source>
</evidence>
<dbReference type="OrthoDB" id="618601at2759"/>
<dbReference type="Proteomes" id="UP000230069">
    <property type="component" value="Unassembled WGS sequence"/>
</dbReference>
<dbReference type="InParanoid" id="A0A2G5FBJ8"/>
<dbReference type="Pfam" id="PF11145">
    <property type="entry name" value="DUF2921"/>
    <property type="match status" value="1"/>
</dbReference>
<evidence type="ECO:0000256" key="9">
    <source>
        <dbReference type="ARBA" id="ARBA00023136"/>
    </source>
</evidence>
<accession>A0A2G5FBJ8</accession>
<dbReference type="PANTHER" id="PTHR33389">
    <property type="entry name" value="FAMILY PROTEIN, PUTATIVE (DUF2921)-RELATED"/>
    <property type="match status" value="1"/>
</dbReference>
<keyword evidence="5" id="KW-0808">Transferase</keyword>
<evidence type="ECO:0000259" key="12">
    <source>
        <dbReference type="Pfam" id="PF11145"/>
    </source>
</evidence>
<feature type="domain" description="DUF2921" evidence="13">
    <location>
        <begin position="57"/>
        <end position="274"/>
    </location>
</feature>
<reference evidence="14 15" key="1">
    <citation type="submission" date="2017-09" db="EMBL/GenBank/DDBJ databases">
        <title>WGS assembly of Aquilegia coerulea Goldsmith.</title>
        <authorList>
            <person name="Hodges S."/>
            <person name="Kramer E."/>
            <person name="Nordborg M."/>
            <person name="Tomkins J."/>
            <person name="Borevitz J."/>
            <person name="Derieg N."/>
            <person name="Yan J."/>
            <person name="Mihaltcheva S."/>
            <person name="Hayes R.D."/>
            <person name="Rokhsar D."/>
        </authorList>
    </citation>
    <scope>NUCLEOTIDE SEQUENCE [LARGE SCALE GENOMIC DNA]</scope>
    <source>
        <strain evidence="15">cv. Goldsmith</strain>
    </source>
</reference>
<gene>
    <name evidence="14" type="ORF">AQUCO_00100690v1</name>
</gene>
<evidence type="ECO:0000256" key="2">
    <source>
        <dbReference type="ARBA" id="ARBA00004127"/>
    </source>
</evidence>
<feature type="transmembrane region" description="Helical" evidence="10">
    <location>
        <begin position="819"/>
        <end position="839"/>
    </location>
</feature>
<keyword evidence="9 10" id="KW-0472">Membrane</keyword>
<evidence type="ECO:0000256" key="4">
    <source>
        <dbReference type="ARBA" id="ARBA00012483"/>
    </source>
</evidence>
<protein>
    <recommendedName>
        <fullName evidence="4">RING-type E3 ubiquitin transferase</fullName>
        <ecNumber evidence="4">2.3.2.27</ecNumber>
    </recommendedName>
</protein>
<evidence type="ECO:0000256" key="8">
    <source>
        <dbReference type="ARBA" id="ARBA00022989"/>
    </source>
</evidence>
<sequence length="1071" mass="121258">MGMLPFGVLHVCSLMVMLLFSSTTSYSTLYTHNSEMLPIIVDDDPSITYSYDRIDEVKKECGSVLSSASELKSDGNLAFRIKNDLSFINGDWEQQEQGAPLLPFDNKDIPEKDSDLHPPIKLVSFWVTNVDPEHRSKKTFSVSGMMSLGITRNGSFAYKPYERNPQFQMWPGHTQLMILFQGVYFESEKDGGERGLCLLGNTMLPSRQTDSSDPWEWVKGSGGSTYYQPPLLQEDQISLVLRYPRTLTLTSRAIRGELKSLNQETNPKYFNKVHLLSQLGAYANYEYGSEMLVSKACDPYPYKDELMDGDIDVYTGYDFCGILERYTSGEGLNVVPNWRCNGTDEYCSRMGPFISGKAIKATDGGFDNVKLLMQDVRCDLSFGKNNSTSLRVSSVFRAVTPFENQFTAMERTGLSNMTLPAEGIWNSSSGQLCMTGCLGVLVTEQESCGSRVCLYIPISFSIKQRSIIMGSISSINNNSVSYFPLSFEKVVNPSELWDRFSTSPLTYKYSKYAAAGAFLERNEPFDFRAVIKKSFLSYPTLEDEAAFLVSLSRLSEDLTLHVSAIPDPLPKLRPTRTSIQMEILSLGPLFGRYWSSHNGSAVERNIPFHAQTVSTEKQLLLNVSAQLTLTGKPYSNFSMLFLEGLYDPRVGKMYLIGCRDVRATWKILFDSNDLENGLDCLIEVKLEYPPTTARWLMNPTAKITISSRRNDDDPLHFSPVNLQTLPILYQKQREDILSRKGVEGILRILTLSLAISCILSQLLYIRDNADAVPYISVVMLGVQALGYSLPLITGAEAIFKQIASESSESPSYDLESSQWFHVIDYTVKVLILVAFLLTLRLGQKVWKSRIRLLTRTPLEPGRVPSDRKVFFTCLVLHTVGFILVLIVHAVNARQRPLQPRKYIDPRGNSVTLQEWETELEEYVGLIQDFFLLPQIVGNILWQIHCRPLRKFYYMGITSVRLLPHIYDYWRAPVFNPYFSEEYEFVNPSLDFYSKFGDVAIPVIALVLAILVFIQQRWTYEKISQTINSGQRRLLPLGSKVYERLPSVSFEAELVSGANETVADVRKEENEE</sequence>
<dbReference type="InterPro" id="IPR057425">
    <property type="entry name" value="DUF2921_N"/>
</dbReference>
<feature type="transmembrane region" description="Helical" evidence="10">
    <location>
        <begin position="869"/>
        <end position="890"/>
    </location>
</feature>
<dbReference type="PANTHER" id="PTHR33389:SF4">
    <property type="entry name" value="PII, URIDYLYLTRANSFERASE (DUF2921)"/>
    <property type="match status" value="1"/>
</dbReference>
<dbReference type="STRING" id="218851.A0A2G5FBJ8"/>
<dbReference type="InterPro" id="IPR021319">
    <property type="entry name" value="DUF2921"/>
</dbReference>
<comment type="catalytic activity">
    <reaction evidence="1">
        <text>S-ubiquitinyl-[E2 ubiquitin-conjugating enzyme]-L-cysteine + [acceptor protein]-L-lysine = [E2 ubiquitin-conjugating enzyme]-L-cysteine + N(6)-ubiquitinyl-[acceptor protein]-L-lysine.</text>
        <dbReference type="EC" id="2.3.2.27"/>
    </reaction>
</comment>
<dbReference type="EC" id="2.3.2.27" evidence="4"/>
<evidence type="ECO:0000256" key="5">
    <source>
        <dbReference type="ARBA" id="ARBA00022679"/>
    </source>
</evidence>
<evidence type="ECO:0000256" key="6">
    <source>
        <dbReference type="ARBA" id="ARBA00022692"/>
    </source>
</evidence>
<dbReference type="FunCoup" id="A0A2G5FBJ8">
    <property type="interactions" value="1242"/>
</dbReference>
<evidence type="ECO:0000256" key="10">
    <source>
        <dbReference type="SAM" id="Phobius"/>
    </source>
</evidence>
<evidence type="ECO:0000256" key="7">
    <source>
        <dbReference type="ARBA" id="ARBA00022786"/>
    </source>
</evidence>
<feature type="domain" description="DUF2921" evidence="13">
    <location>
        <begin position="521"/>
        <end position="720"/>
    </location>
</feature>
<dbReference type="GO" id="GO:0061630">
    <property type="term" value="F:ubiquitin protein ligase activity"/>
    <property type="evidence" value="ECO:0007669"/>
    <property type="project" value="UniProtKB-EC"/>
</dbReference>
<feature type="transmembrane region" description="Helical" evidence="10">
    <location>
        <begin position="777"/>
        <end position="799"/>
    </location>
</feature>
<keyword evidence="7" id="KW-0833">Ubl conjugation pathway</keyword>
<organism evidence="14 15">
    <name type="scientific">Aquilegia coerulea</name>
    <name type="common">Rocky mountain columbine</name>
    <dbReference type="NCBI Taxonomy" id="218851"/>
    <lineage>
        <taxon>Eukaryota</taxon>
        <taxon>Viridiplantae</taxon>
        <taxon>Streptophyta</taxon>
        <taxon>Embryophyta</taxon>
        <taxon>Tracheophyta</taxon>
        <taxon>Spermatophyta</taxon>
        <taxon>Magnoliopsida</taxon>
        <taxon>Ranunculales</taxon>
        <taxon>Ranunculaceae</taxon>
        <taxon>Thalictroideae</taxon>
        <taxon>Aquilegia</taxon>
    </lineage>
</organism>
<feature type="domain" description="SWEET-like" evidence="12">
    <location>
        <begin position="732"/>
        <end position="1020"/>
    </location>
</feature>
<keyword evidence="15" id="KW-1185">Reference proteome</keyword>
<feature type="transmembrane region" description="Helical" evidence="10">
    <location>
        <begin position="991"/>
        <end position="1013"/>
    </location>
</feature>
<proteinExistence type="predicted"/>
<feature type="signal peptide" evidence="11">
    <location>
        <begin position="1"/>
        <end position="25"/>
    </location>
</feature>
<keyword evidence="8 10" id="KW-1133">Transmembrane helix</keyword>
<evidence type="ECO:0000256" key="11">
    <source>
        <dbReference type="SAM" id="SignalP"/>
    </source>
</evidence>
<feature type="domain" description="DUF2921" evidence="13">
    <location>
        <begin position="293"/>
        <end position="483"/>
    </location>
</feature>
<evidence type="ECO:0000313" key="14">
    <source>
        <dbReference type="EMBL" id="PIA65384.1"/>
    </source>
</evidence>
<feature type="chain" id="PRO_5013882175" description="RING-type E3 ubiquitin transferase" evidence="11">
    <location>
        <begin position="26"/>
        <end position="1071"/>
    </location>
</feature>
<evidence type="ECO:0000259" key="13">
    <source>
        <dbReference type="Pfam" id="PF25333"/>
    </source>
</evidence>
<comment type="pathway">
    <text evidence="3">Protein modification; protein ubiquitination.</text>
</comment>